<feature type="signal peptide" evidence="2">
    <location>
        <begin position="1"/>
        <end position="35"/>
    </location>
</feature>
<keyword evidence="4" id="KW-1185">Reference proteome</keyword>
<feature type="compositionally biased region" description="Low complexity" evidence="1">
    <location>
        <begin position="562"/>
        <end position="574"/>
    </location>
</feature>
<dbReference type="PANTHER" id="PTHR38731:SF3">
    <property type="entry name" value="BLL6125 PROTEIN"/>
    <property type="match status" value="1"/>
</dbReference>
<dbReference type="AlphaFoldDB" id="A0AAW9QQX5"/>
<dbReference type="Pfam" id="PF20245">
    <property type="entry name" value="DUF6600"/>
    <property type="match status" value="1"/>
</dbReference>
<evidence type="ECO:0000313" key="3">
    <source>
        <dbReference type="EMBL" id="MEF7617330.1"/>
    </source>
</evidence>
<organism evidence="3 4">
    <name type="scientific">Aquincola agrisoli</name>
    <dbReference type="NCBI Taxonomy" id="3119538"/>
    <lineage>
        <taxon>Bacteria</taxon>
        <taxon>Pseudomonadati</taxon>
        <taxon>Pseudomonadota</taxon>
        <taxon>Betaproteobacteria</taxon>
        <taxon>Burkholderiales</taxon>
        <taxon>Sphaerotilaceae</taxon>
        <taxon>Aquincola</taxon>
    </lineage>
</organism>
<evidence type="ECO:0000256" key="1">
    <source>
        <dbReference type="SAM" id="MobiDB-lite"/>
    </source>
</evidence>
<gene>
    <name evidence="3" type="ORF">V4F39_25690</name>
</gene>
<proteinExistence type="predicted"/>
<comment type="caution">
    <text evidence="3">The sequence shown here is derived from an EMBL/GenBank/DDBJ whole genome shotgun (WGS) entry which is preliminary data.</text>
</comment>
<feature type="compositionally biased region" description="Basic and acidic residues" evidence="1">
    <location>
        <begin position="620"/>
        <end position="634"/>
    </location>
</feature>
<feature type="compositionally biased region" description="Basic and acidic residues" evidence="1">
    <location>
        <begin position="449"/>
        <end position="467"/>
    </location>
</feature>
<keyword evidence="2" id="KW-0732">Signal</keyword>
<name>A0AAW9QQX5_9BURK</name>
<feature type="chain" id="PRO_5043903323" evidence="2">
    <location>
        <begin position="36"/>
        <end position="634"/>
    </location>
</feature>
<feature type="compositionally biased region" description="Basic and acidic residues" evidence="1">
    <location>
        <begin position="577"/>
        <end position="590"/>
    </location>
</feature>
<reference evidence="3 4" key="1">
    <citation type="submission" date="2024-02" db="EMBL/GenBank/DDBJ databases">
        <title>Genome sequence of Aquincola sp. MAHUQ-54.</title>
        <authorList>
            <person name="Huq M.A."/>
        </authorList>
    </citation>
    <scope>NUCLEOTIDE SEQUENCE [LARGE SCALE GENOMIC DNA]</scope>
    <source>
        <strain evidence="3 4">MAHUQ-54</strain>
    </source>
</reference>
<dbReference type="EMBL" id="JAZIBG010000056">
    <property type="protein sequence ID" value="MEF7617330.1"/>
    <property type="molecule type" value="Genomic_DNA"/>
</dbReference>
<evidence type="ECO:0000313" key="4">
    <source>
        <dbReference type="Proteomes" id="UP001336250"/>
    </source>
</evidence>
<feature type="compositionally biased region" description="Basic and acidic residues" evidence="1">
    <location>
        <begin position="507"/>
        <end position="537"/>
    </location>
</feature>
<sequence length="634" mass="69494">MSSDLIVAAWQRGRAGVLAGLVLCAGLLAAGSAAAQEDPPGRVGRIAQTQGTVWLLDPADNEWVAAQRNRPVTRGDRLSTDAGARAEVQIGSSTLRLDGGTEIALDELDDDQVKIALARGTLALRARTDEAAREFEVATGAGRLLPQQAGHYRIDTEDGSTQAGAWSGALRFDAPDSALDVRAGQRAQFWREGQVTHYTWTPVEQGPFNDWVLAQDRADEARLAALDREVSPEMTGVDDLGRYGDWDTHPEYGAIWAPTQVSAGWAPYRYGQWTWVAPWGWTWVDDAPWGFAPFHYGRWVQWRGRWCWTPGRYVARPVYAPALVAWVGGGNVSVGVSVGGPPYVGWVPLAPRERFVPGYRFGHGYRDRLDPHYGPGRGHRPPPRGHDGHWVNERVPGGFTVVPRDGFRHRQPIGDRFIGDSRNPRDFFGDRRDGYRPPPPDRVFVPRPGGDRDGRPGWPDRRRDDPPPSRVIDTGPSNGRPWPPGRTVDTVRPPQRSPGDVHIPSRGRGDQPWDRDRSDRGDRDGRDGRGDGRRGGDAFRGGDGGGPLRQRDGSPAAPLVRPAPAINAPAIPAPRMEAPRVDAPRGERPRLMPSMGSQANRGGGQPDGARAERPAPSSDRAFRGGDRGPRQNDR</sequence>
<feature type="region of interest" description="Disordered" evidence="1">
    <location>
        <begin position="371"/>
        <end position="634"/>
    </location>
</feature>
<dbReference type="Proteomes" id="UP001336250">
    <property type="component" value="Unassembled WGS sequence"/>
</dbReference>
<protein>
    <submittedName>
        <fullName evidence="3">DUF6600 domain-containing protein</fullName>
    </submittedName>
</protein>
<dbReference type="RefSeq" id="WP_332293094.1">
    <property type="nucleotide sequence ID" value="NZ_JAZIBG010000056.1"/>
</dbReference>
<dbReference type="PANTHER" id="PTHR38731">
    <property type="entry name" value="LIPL45-RELATED LIPOPROTEIN-RELATED"/>
    <property type="match status" value="1"/>
</dbReference>
<dbReference type="InterPro" id="IPR046535">
    <property type="entry name" value="DUF6600"/>
</dbReference>
<evidence type="ECO:0000256" key="2">
    <source>
        <dbReference type="SAM" id="SignalP"/>
    </source>
</evidence>
<accession>A0AAW9QQX5</accession>
<feature type="compositionally biased region" description="Basic and acidic residues" evidence="1">
    <location>
        <begin position="417"/>
        <end position="435"/>
    </location>
</feature>
<feature type="compositionally biased region" description="Gly residues" evidence="1">
    <location>
        <begin position="538"/>
        <end position="547"/>
    </location>
</feature>